<sequence>MRPPRRSLVRAYTPSRGLLHVGFRFALLQYRTQRGKEREDGCSVVDVCVVHSVLGRCIYGSNLWLGFLRACLGRRKDRGSDLRRAENSVEIYVEKVIKEGFLLYKLLGRPCSEEAPVAFRDESRMIADEHSRLSSSQMKTFGLKEK</sequence>
<proteinExistence type="predicted"/>
<gene>
    <name evidence="1" type="ORF">OPV22_035034</name>
</gene>
<reference evidence="1 2" key="1">
    <citation type="submission" date="2022-12" db="EMBL/GenBank/DDBJ databases">
        <title>Chromosome-scale assembly of the Ensete ventricosum genome.</title>
        <authorList>
            <person name="Dussert Y."/>
            <person name="Stocks J."/>
            <person name="Wendawek A."/>
            <person name="Woldeyes F."/>
            <person name="Nichols R.A."/>
            <person name="Borrell J.S."/>
        </authorList>
    </citation>
    <scope>NUCLEOTIDE SEQUENCE [LARGE SCALE GENOMIC DNA]</scope>
    <source>
        <strain evidence="2">cv. Maze</strain>
        <tissue evidence="1">Seeds</tissue>
    </source>
</reference>
<comment type="caution">
    <text evidence="1">The sequence shown here is derived from an EMBL/GenBank/DDBJ whole genome shotgun (WGS) entry which is preliminary data.</text>
</comment>
<dbReference type="AlphaFoldDB" id="A0AAV8P0G2"/>
<protein>
    <submittedName>
        <fullName evidence="1">Uncharacterized protein</fullName>
    </submittedName>
</protein>
<dbReference type="EMBL" id="JAQQAF010000021">
    <property type="protein sequence ID" value="KAJ8455685.1"/>
    <property type="molecule type" value="Genomic_DNA"/>
</dbReference>
<evidence type="ECO:0000313" key="2">
    <source>
        <dbReference type="Proteomes" id="UP001222027"/>
    </source>
</evidence>
<accession>A0AAV8P0G2</accession>
<name>A0AAV8P0G2_ENSVE</name>
<evidence type="ECO:0000313" key="1">
    <source>
        <dbReference type="EMBL" id="KAJ8455685.1"/>
    </source>
</evidence>
<organism evidence="1 2">
    <name type="scientific">Ensete ventricosum</name>
    <name type="common">Abyssinian banana</name>
    <name type="synonym">Musa ensete</name>
    <dbReference type="NCBI Taxonomy" id="4639"/>
    <lineage>
        <taxon>Eukaryota</taxon>
        <taxon>Viridiplantae</taxon>
        <taxon>Streptophyta</taxon>
        <taxon>Embryophyta</taxon>
        <taxon>Tracheophyta</taxon>
        <taxon>Spermatophyta</taxon>
        <taxon>Magnoliopsida</taxon>
        <taxon>Liliopsida</taxon>
        <taxon>Zingiberales</taxon>
        <taxon>Musaceae</taxon>
        <taxon>Ensete</taxon>
    </lineage>
</organism>
<keyword evidence="2" id="KW-1185">Reference proteome</keyword>
<dbReference type="Proteomes" id="UP001222027">
    <property type="component" value="Unassembled WGS sequence"/>
</dbReference>